<evidence type="ECO:0000256" key="10">
    <source>
        <dbReference type="PROSITE-ProRule" id="PRU00284"/>
    </source>
</evidence>
<keyword evidence="8 10" id="KW-0807">Transducer</keyword>
<dbReference type="GO" id="GO:0006935">
    <property type="term" value="P:chemotaxis"/>
    <property type="evidence" value="ECO:0007669"/>
    <property type="project" value="UniProtKB-KW"/>
</dbReference>
<evidence type="ECO:0000256" key="1">
    <source>
        <dbReference type="ARBA" id="ARBA00004236"/>
    </source>
</evidence>
<keyword evidence="6" id="KW-1133">Transmembrane helix</keyword>
<dbReference type="InterPro" id="IPR004089">
    <property type="entry name" value="MCPsignal_dom"/>
</dbReference>
<reference evidence="12 13" key="1">
    <citation type="journal article" date="2011" name="PLoS Pathog.">
        <title>Dynamic evolution of pathogenicity revealed by sequencing and comparative genomics of 19 Pseudomonas syringae isolates.</title>
        <authorList>
            <person name="Baltrus D.A."/>
            <person name="Nishimura M.T."/>
            <person name="Romanchuk A."/>
            <person name="Chang J.H."/>
            <person name="Mukhtar M.S."/>
            <person name="Cherkis K."/>
            <person name="Roach J."/>
            <person name="Grant S.R."/>
            <person name="Jones C.D."/>
            <person name="Dangl J.L."/>
        </authorList>
    </citation>
    <scope>NUCLEOTIDE SEQUENCE [LARGE SCALE GENOMIC DNA]</scope>
    <source>
        <strain evidence="12 13">301020</strain>
    </source>
</reference>
<comment type="caution">
    <text evidence="12">The sequence shown here is derived from an EMBL/GenBank/DDBJ whole genome shotgun (WGS) entry which is preliminary data.</text>
</comment>
<dbReference type="Pfam" id="PF00015">
    <property type="entry name" value="MCPsignal"/>
    <property type="match status" value="1"/>
</dbReference>
<evidence type="ECO:0000256" key="8">
    <source>
        <dbReference type="ARBA" id="ARBA00023224"/>
    </source>
</evidence>
<evidence type="ECO:0000313" key="12">
    <source>
        <dbReference type="EMBL" id="EGH25805.1"/>
    </source>
</evidence>
<dbReference type="Gene3D" id="1.10.287.950">
    <property type="entry name" value="Methyl-accepting chemotaxis protein"/>
    <property type="match status" value="1"/>
</dbReference>
<evidence type="ECO:0000259" key="11">
    <source>
        <dbReference type="PROSITE" id="PS50111"/>
    </source>
</evidence>
<keyword evidence="12" id="KW-0808">Transferase</keyword>
<evidence type="ECO:0000256" key="6">
    <source>
        <dbReference type="ARBA" id="ARBA00022989"/>
    </source>
</evidence>
<dbReference type="PANTHER" id="PTHR32089:SF120">
    <property type="entry name" value="METHYL-ACCEPTING CHEMOTAXIS PROTEIN TLPQ"/>
    <property type="match status" value="1"/>
</dbReference>
<dbReference type="SUPFAM" id="SSF58104">
    <property type="entry name" value="Methyl-accepting chemotaxis protein (MCP) signaling domain"/>
    <property type="match status" value="1"/>
</dbReference>
<evidence type="ECO:0000256" key="4">
    <source>
        <dbReference type="ARBA" id="ARBA00022500"/>
    </source>
</evidence>
<name>A0A656GJW3_PSEA0</name>
<accession>A0A656GJW3</accession>
<dbReference type="AlphaFoldDB" id="A0A656GJW3"/>
<protein>
    <submittedName>
        <fullName evidence="12">Histidine kinase, HAMP region: chemotaxis sensory transducer</fullName>
    </submittedName>
</protein>
<evidence type="ECO:0000256" key="9">
    <source>
        <dbReference type="ARBA" id="ARBA00029447"/>
    </source>
</evidence>
<sequence length="138" mass="14883">ERAICSRRLPSSLAQRTQDSTKEIETLILALQQGTQAAATLMVSSRERTLGTVELAQKAEQAITQINHSIGTIQEMSLQISTAAEQQSAVAEEINRSILSVRDVADQSALASEQSATATIELASLGQDLQKMTSHFKT</sequence>
<evidence type="ECO:0000256" key="5">
    <source>
        <dbReference type="ARBA" id="ARBA00022692"/>
    </source>
</evidence>
<feature type="domain" description="Methyl-accepting transducer" evidence="11">
    <location>
        <begin position="12"/>
        <end position="102"/>
    </location>
</feature>
<dbReference type="GO" id="GO:0005886">
    <property type="term" value="C:plasma membrane"/>
    <property type="evidence" value="ECO:0007669"/>
    <property type="project" value="UniProtKB-SubCell"/>
</dbReference>
<keyword evidence="4" id="KW-0145">Chemotaxis</keyword>
<keyword evidence="7" id="KW-0472">Membrane</keyword>
<keyword evidence="2" id="KW-1003">Cell membrane</keyword>
<dbReference type="GO" id="GO:0016301">
    <property type="term" value="F:kinase activity"/>
    <property type="evidence" value="ECO:0007669"/>
    <property type="project" value="UniProtKB-KW"/>
</dbReference>
<comment type="similarity">
    <text evidence="9">Belongs to the methyl-accepting chemotaxis (MCP) protein family.</text>
</comment>
<proteinExistence type="inferred from homology"/>
<evidence type="ECO:0000313" key="13">
    <source>
        <dbReference type="Proteomes" id="UP000003465"/>
    </source>
</evidence>
<gene>
    <name evidence="12" type="ORF">PSYMO_32097</name>
</gene>
<dbReference type="PROSITE" id="PS50111">
    <property type="entry name" value="CHEMOTAXIS_TRANSDUC_2"/>
    <property type="match status" value="1"/>
</dbReference>
<evidence type="ECO:0000256" key="7">
    <source>
        <dbReference type="ARBA" id="ARBA00023136"/>
    </source>
</evidence>
<dbReference type="GO" id="GO:0007165">
    <property type="term" value="P:signal transduction"/>
    <property type="evidence" value="ECO:0007669"/>
    <property type="project" value="UniProtKB-KW"/>
</dbReference>
<comment type="subcellular location">
    <subcellularLocation>
        <location evidence="1">Cell membrane</location>
    </subcellularLocation>
</comment>
<dbReference type="PANTHER" id="PTHR32089">
    <property type="entry name" value="METHYL-ACCEPTING CHEMOTAXIS PROTEIN MCPB"/>
    <property type="match status" value="1"/>
</dbReference>
<evidence type="ECO:0000256" key="2">
    <source>
        <dbReference type="ARBA" id="ARBA00022475"/>
    </source>
</evidence>
<keyword evidence="12" id="KW-0418">Kinase</keyword>
<evidence type="ECO:0000256" key="3">
    <source>
        <dbReference type="ARBA" id="ARBA00022481"/>
    </source>
</evidence>
<keyword evidence="5" id="KW-0812">Transmembrane</keyword>
<organism evidence="12 13">
    <name type="scientific">Pseudomonas amygdali pv. mori str. 301020</name>
    <dbReference type="NCBI Taxonomy" id="629261"/>
    <lineage>
        <taxon>Bacteria</taxon>
        <taxon>Pseudomonadati</taxon>
        <taxon>Pseudomonadota</taxon>
        <taxon>Gammaproteobacteria</taxon>
        <taxon>Pseudomonadales</taxon>
        <taxon>Pseudomonadaceae</taxon>
        <taxon>Pseudomonas</taxon>
        <taxon>Pseudomonas amygdali</taxon>
    </lineage>
</organism>
<feature type="non-terminal residue" evidence="12">
    <location>
        <position position="1"/>
    </location>
</feature>
<dbReference type="EMBL" id="AEAG01001621">
    <property type="protein sequence ID" value="EGH25805.1"/>
    <property type="molecule type" value="Genomic_DNA"/>
</dbReference>
<keyword evidence="3" id="KW-0488">Methylation</keyword>
<dbReference type="Proteomes" id="UP000003465">
    <property type="component" value="Unassembled WGS sequence"/>
</dbReference>